<comment type="caution">
    <text evidence="5">The sequence shown here is derived from an EMBL/GenBank/DDBJ whole genome shotgun (WGS) entry which is preliminary data.</text>
</comment>
<evidence type="ECO:0000256" key="1">
    <source>
        <dbReference type="ARBA" id="ARBA00023015"/>
    </source>
</evidence>
<dbReference type="Proteomes" id="UP001427805">
    <property type="component" value="Unassembled WGS sequence"/>
</dbReference>
<dbReference type="InterPro" id="IPR008920">
    <property type="entry name" value="TF_FadR/GntR_C"/>
</dbReference>
<dbReference type="InterPro" id="IPR000524">
    <property type="entry name" value="Tscrpt_reg_HTH_GntR"/>
</dbReference>
<organism evidence="5 6">
    <name type="scientific">Sphingomonas rustica</name>
    <dbReference type="NCBI Taxonomy" id="3103142"/>
    <lineage>
        <taxon>Bacteria</taxon>
        <taxon>Pseudomonadati</taxon>
        <taxon>Pseudomonadota</taxon>
        <taxon>Alphaproteobacteria</taxon>
        <taxon>Sphingomonadales</taxon>
        <taxon>Sphingomonadaceae</taxon>
        <taxon>Sphingomonas</taxon>
    </lineage>
</organism>
<gene>
    <name evidence="5" type="ORF">TPR58_07740</name>
</gene>
<reference evidence="5 6" key="1">
    <citation type="submission" date="2024-05" db="EMBL/GenBank/DDBJ databases">
        <title>Sphingomonas sp. HF-S3 16S ribosomal RNA gene Genome sequencing and assembly.</title>
        <authorList>
            <person name="Lee H."/>
        </authorList>
    </citation>
    <scope>NUCLEOTIDE SEQUENCE [LARGE SCALE GENOMIC DNA]</scope>
    <source>
        <strain evidence="5 6">HF-S3</strain>
    </source>
</reference>
<dbReference type="PANTHER" id="PTHR43537:SF5">
    <property type="entry name" value="UXU OPERON TRANSCRIPTIONAL REGULATOR"/>
    <property type="match status" value="1"/>
</dbReference>
<dbReference type="InterPro" id="IPR036390">
    <property type="entry name" value="WH_DNA-bd_sf"/>
</dbReference>
<evidence type="ECO:0000259" key="4">
    <source>
        <dbReference type="PROSITE" id="PS50949"/>
    </source>
</evidence>
<evidence type="ECO:0000256" key="3">
    <source>
        <dbReference type="ARBA" id="ARBA00023163"/>
    </source>
</evidence>
<dbReference type="RefSeq" id="WP_346246058.1">
    <property type="nucleotide sequence ID" value="NZ_JBDIZK010000004.1"/>
</dbReference>
<dbReference type="PRINTS" id="PR00035">
    <property type="entry name" value="HTHGNTR"/>
</dbReference>
<dbReference type="PANTHER" id="PTHR43537">
    <property type="entry name" value="TRANSCRIPTIONAL REGULATOR, GNTR FAMILY"/>
    <property type="match status" value="1"/>
</dbReference>
<keyword evidence="2" id="KW-0238">DNA-binding</keyword>
<sequence>MSDSLTDRLYESLERQIRSGAWAPGSRLPSQKDVAEAESVSRTVVREAFARLSAQGLTLSRQGSGVYVAENAPYRAFQVTREELVELADVIKLLEIRLAVEAEMAALAASRRTTADIVAIRDALERMAQTGGDAEAAARADSEFHLAIARATQNDYYVRIIDFLGVRLVPPRTLYLRDESEEGHRRYAEMIHREHDAILDAIVRMDPSTARQCARQHMQESLNRHSRLSTVAR</sequence>
<keyword evidence="6" id="KW-1185">Reference proteome</keyword>
<dbReference type="Gene3D" id="1.10.10.10">
    <property type="entry name" value="Winged helix-like DNA-binding domain superfamily/Winged helix DNA-binding domain"/>
    <property type="match status" value="1"/>
</dbReference>
<evidence type="ECO:0000256" key="2">
    <source>
        <dbReference type="ARBA" id="ARBA00023125"/>
    </source>
</evidence>
<keyword evidence="1" id="KW-0805">Transcription regulation</keyword>
<dbReference type="InterPro" id="IPR036388">
    <property type="entry name" value="WH-like_DNA-bd_sf"/>
</dbReference>
<dbReference type="Pfam" id="PF00392">
    <property type="entry name" value="GntR"/>
    <property type="match status" value="1"/>
</dbReference>
<dbReference type="InterPro" id="IPR011711">
    <property type="entry name" value="GntR_C"/>
</dbReference>
<dbReference type="Pfam" id="PF07729">
    <property type="entry name" value="FCD"/>
    <property type="match status" value="1"/>
</dbReference>
<keyword evidence="3" id="KW-0804">Transcription</keyword>
<name>A0ABV0B626_9SPHN</name>
<dbReference type="PROSITE" id="PS50949">
    <property type="entry name" value="HTH_GNTR"/>
    <property type="match status" value="1"/>
</dbReference>
<feature type="domain" description="HTH gntR-type" evidence="4">
    <location>
        <begin position="3"/>
        <end position="71"/>
    </location>
</feature>
<dbReference type="EMBL" id="JBDIZK010000004">
    <property type="protein sequence ID" value="MEN3747054.1"/>
    <property type="molecule type" value="Genomic_DNA"/>
</dbReference>
<dbReference type="CDD" id="cd07377">
    <property type="entry name" value="WHTH_GntR"/>
    <property type="match status" value="1"/>
</dbReference>
<proteinExistence type="predicted"/>
<evidence type="ECO:0000313" key="6">
    <source>
        <dbReference type="Proteomes" id="UP001427805"/>
    </source>
</evidence>
<accession>A0ABV0B626</accession>
<dbReference type="Gene3D" id="1.20.120.530">
    <property type="entry name" value="GntR ligand-binding domain-like"/>
    <property type="match status" value="1"/>
</dbReference>
<protein>
    <submittedName>
        <fullName evidence="5">FadR/GntR family transcriptional regulator</fullName>
    </submittedName>
</protein>
<dbReference type="SUPFAM" id="SSF46785">
    <property type="entry name" value="Winged helix' DNA-binding domain"/>
    <property type="match status" value="1"/>
</dbReference>
<dbReference type="SUPFAM" id="SSF48008">
    <property type="entry name" value="GntR ligand-binding domain-like"/>
    <property type="match status" value="1"/>
</dbReference>
<dbReference type="SMART" id="SM00345">
    <property type="entry name" value="HTH_GNTR"/>
    <property type="match status" value="1"/>
</dbReference>
<evidence type="ECO:0000313" key="5">
    <source>
        <dbReference type="EMBL" id="MEN3747054.1"/>
    </source>
</evidence>
<dbReference type="SMART" id="SM00895">
    <property type="entry name" value="FCD"/>
    <property type="match status" value="1"/>
</dbReference>